<accession>A0A1W6K6Y5</accession>
<reference evidence="4 5" key="1">
    <citation type="submission" date="2017-04" db="EMBL/GenBank/DDBJ databases">
        <title>Genome Sequence of Marinobacter salarius strain SMR5 Isolated from a culture of the Diatom Skeletonema marinoi.</title>
        <authorList>
            <person name="Topel M."/>
            <person name="Pinder M.I.M."/>
            <person name="Johansson O.N."/>
            <person name="Kourtchenko O."/>
            <person name="Godhe A."/>
            <person name="Clarke A.K."/>
        </authorList>
    </citation>
    <scope>NUCLEOTIDE SEQUENCE [LARGE SCALE GENOMIC DNA]</scope>
    <source>
        <strain evidence="4 5">SMR5</strain>
    </source>
</reference>
<dbReference type="InterPro" id="IPR002347">
    <property type="entry name" value="SDR_fam"/>
</dbReference>
<sequence length="290" mass="30701">MFQKQRLTHQSRAVITGSGSGIGKALALELARRKGLIVCSDISLQAAEQTAREVRAEGGEAWAVACDVSDLAQVEALAQQAQELLPQPLNLVINNAGIGIGGQKIGDVPIADWAWTININLWGVIHGCHVFTPLLKGQPAAGIINVASTAAFSAAPLMGPYNATKAAALAISETLAAELSETNVQVTALCPTLVKTNIAANGRITGDSGALFNRLMDRFGMSAEQVARITLNGLDRGQLYVMPQLDAKLIWRLKRLLPSGYAVGTGLLNRFVSRTGSVTEEETTRGRLHG</sequence>
<dbReference type="GO" id="GO:0016020">
    <property type="term" value="C:membrane"/>
    <property type="evidence" value="ECO:0007669"/>
    <property type="project" value="TreeGrafter"/>
</dbReference>
<evidence type="ECO:0000256" key="1">
    <source>
        <dbReference type="ARBA" id="ARBA00006484"/>
    </source>
</evidence>
<dbReference type="GeneID" id="77255075"/>
<dbReference type="CDD" id="cd05233">
    <property type="entry name" value="SDR_c"/>
    <property type="match status" value="1"/>
</dbReference>
<evidence type="ECO:0000256" key="3">
    <source>
        <dbReference type="RuleBase" id="RU000363"/>
    </source>
</evidence>
<comment type="similarity">
    <text evidence="1 3">Belongs to the short-chain dehydrogenases/reductases (SDR) family.</text>
</comment>
<dbReference type="PRINTS" id="PR00080">
    <property type="entry name" value="SDRFAMILY"/>
</dbReference>
<evidence type="ECO:0000313" key="4">
    <source>
        <dbReference type="EMBL" id="ARM83195.1"/>
    </source>
</evidence>
<dbReference type="PROSITE" id="PS00061">
    <property type="entry name" value="ADH_SHORT"/>
    <property type="match status" value="1"/>
</dbReference>
<keyword evidence="2 4" id="KW-0560">Oxidoreductase</keyword>
<dbReference type="InterPro" id="IPR036291">
    <property type="entry name" value="NAD(P)-bd_dom_sf"/>
</dbReference>
<dbReference type="PANTHER" id="PTHR44196:SF1">
    <property type="entry name" value="DEHYDROGENASE_REDUCTASE SDR FAMILY MEMBER 7B"/>
    <property type="match status" value="1"/>
</dbReference>
<evidence type="ECO:0000256" key="2">
    <source>
        <dbReference type="ARBA" id="ARBA00023002"/>
    </source>
</evidence>
<dbReference type="PANTHER" id="PTHR44196">
    <property type="entry name" value="DEHYDROGENASE/REDUCTASE SDR FAMILY MEMBER 7B"/>
    <property type="match status" value="1"/>
</dbReference>
<proteinExistence type="inferred from homology"/>
<dbReference type="SUPFAM" id="SSF51735">
    <property type="entry name" value="NAD(P)-binding Rossmann-fold domains"/>
    <property type="match status" value="1"/>
</dbReference>
<dbReference type="InterPro" id="IPR020904">
    <property type="entry name" value="Sc_DH/Rdtase_CS"/>
</dbReference>
<dbReference type="EMBL" id="CP020931">
    <property type="protein sequence ID" value="ARM83195.1"/>
    <property type="molecule type" value="Genomic_DNA"/>
</dbReference>
<dbReference type="AlphaFoldDB" id="A0A1W6K6Y5"/>
<organism evidence="4 5">
    <name type="scientific">Marinobacter salarius</name>
    <dbReference type="NCBI Taxonomy" id="1420917"/>
    <lineage>
        <taxon>Bacteria</taxon>
        <taxon>Pseudomonadati</taxon>
        <taxon>Pseudomonadota</taxon>
        <taxon>Gammaproteobacteria</taxon>
        <taxon>Pseudomonadales</taxon>
        <taxon>Marinobacteraceae</taxon>
        <taxon>Marinobacter</taxon>
    </lineage>
</organism>
<name>A0A1W6K6Y5_9GAMM</name>
<dbReference type="EC" id="1.-.-.-" evidence="4"/>
<protein>
    <submittedName>
        <fullName evidence="4">Putative oxidoreductase SadH</fullName>
        <ecNumber evidence="4">1.-.-.-</ecNumber>
    </submittedName>
</protein>
<dbReference type="Gene3D" id="3.40.50.720">
    <property type="entry name" value="NAD(P)-binding Rossmann-like Domain"/>
    <property type="match status" value="1"/>
</dbReference>
<dbReference type="PRINTS" id="PR00081">
    <property type="entry name" value="GDHRDH"/>
</dbReference>
<gene>
    <name evidence="4" type="primary">sadH</name>
    <name evidence="4" type="ORF">MARSALSMR5_01101</name>
</gene>
<dbReference type="GO" id="GO:0016491">
    <property type="term" value="F:oxidoreductase activity"/>
    <property type="evidence" value="ECO:0007669"/>
    <property type="project" value="UniProtKB-KW"/>
</dbReference>
<dbReference type="RefSeq" id="WP_007152740.1">
    <property type="nucleotide sequence ID" value="NZ_CP020931.1"/>
</dbReference>
<dbReference type="Proteomes" id="UP000193100">
    <property type="component" value="Chromosome"/>
</dbReference>
<evidence type="ECO:0000313" key="5">
    <source>
        <dbReference type="Proteomes" id="UP000193100"/>
    </source>
</evidence>
<dbReference type="Pfam" id="PF00106">
    <property type="entry name" value="adh_short"/>
    <property type="match status" value="1"/>
</dbReference>